<feature type="transmembrane region" description="Helical" evidence="2">
    <location>
        <begin position="150"/>
        <end position="172"/>
    </location>
</feature>
<evidence type="ECO:0000313" key="3">
    <source>
        <dbReference type="EMBL" id="GAA1928781.1"/>
    </source>
</evidence>
<evidence type="ECO:0000313" key="4">
    <source>
        <dbReference type="Proteomes" id="UP001501303"/>
    </source>
</evidence>
<feature type="region of interest" description="Disordered" evidence="1">
    <location>
        <begin position="222"/>
        <end position="344"/>
    </location>
</feature>
<keyword evidence="2" id="KW-0472">Membrane</keyword>
<keyword evidence="4" id="KW-1185">Reference proteome</keyword>
<sequence>MNSADHLLPEDRTEFERILDKALRTARHTAERESGALPDTGRLRSMAMEAIDDIAPRAADEYRRFVELRSRLREPAAPVSGRSASPRGTTAAEGTDGNEERTGAGLAAVLSVLAPILAGTAAVVFLAFGYGLRLAGPEPAVAAPMRTAGWVFAALAAVGLLIGTVELLVTALRHDATTIRDGRPHGSRPPADDVARAHEQWRRVLLERGINPFLRDAAATLREAEPTGAPAHRLPGDSRTPRLRFSSPDFSSPNEGRGERTAGPRYGNPKYQSPEYKSPEYTSPNEGRGERAPGPRYGNPKYESPDFTSPDEGRERTAGPGYGNPGFSSPKFTDPADGQADRPD</sequence>
<dbReference type="RefSeq" id="WP_344264648.1">
    <property type="nucleotide sequence ID" value="NZ_BAAAMJ010000052.1"/>
</dbReference>
<gene>
    <name evidence="3" type="ORF">GCM10009716_40680</name>
</gene>
<feature type="region of interest" description="Disordered" evidence="1">
    <location>
        <begin position="76"/>
        <end position="100"/>
    </location>
</feature>
<protein>
    <submittedName>
        <fullName evidence="3">Membrane protein</fullName>
    </submittedName>
</protein>
<name>A0ABN2PQ72_9ACTN</name>
<evidence type="ECO:0000256" key="2">
    <source>
        <dbReference type="SAM" id="Phobius"/>
    </source>
</evidence>
<evidence type="ECO:0000256" key="1">
    <source>
        <dbReference type="SAM" id="MobiDB-lite"/>
    </source>
</evidence>
<accession>A0ABN2PQ72</accession>
<comment type="caution">
    <text evidence="3">The sequence shown here is derived from an EMBL/GenBank/DDBJ whole genome shotgun (WGS) entry which is preliminary data.</text>
</comment>
<keyword evidence="2" id="KW-1133">Transmembrane helix</keyword>
<proteinExistence type="predicted"/>
<feature type="transmembrane region" description="Helical" evidence="2">
    <location>
        <begin position="106"/>
        <end position="130"/>
    </location>
</feature>
<organism evidence="3 4">
    <name type="scientific">Streptomyces sodiiphilus</name>
    <dbReference type="NCBI Taxonomy" id="226217"/>
    <lineage>
        <taxon>Bacteria</taxon>
        <taxon>Bacillati</taxon>
        <taxon>Actinomycetota</taxon>
        <taxon>Actinomycetes</taxon>
        <taxon>Kitasatosporales</taxon>
        <taxon>Streptomycetaceae</taxon>
        <taxon>Streptomyces</taxon>
    </lineage>
</organism>
<dbReference type="Proteomes" id="UP001501303">
    <property type="component" value="Unassembled WGS sequence"/>
</dbReference>
<dbReference type="EMBL" id="BAAAMJ010000052">
    <property type="protein sequence ID" value="GAA1928781.1"/>
    <property type="molecule type" value="Genomic_DNA"/>
</dbReference>
<keyword evidence="2" id="KW-0812">Transmembrane</keyword>
<reference evidence="3 4" key="1">
    <citation type="journal article" date="2019" name="Int. J. Syst. Evol. Microbiol.">
        <title>The Global Catalogue of Microorganisms (GCM) 10K type strain sequencing project: providing services to taxonomists for standard genome sequencing and annotation.</title>
        <authorList>
            <consortium name="The Broad Institute Genomics Platform"/>
            <consortium name="The Broad Institute Genome Sequencing Center for Infectious Disease"/>
            <person name="Wu L."/>
            <person name="Ma J."/>
        </authorList>
    </citation>
    <scope>NUCLEOTIDE SEQUENCE [LARGE SCALE GENOMIC DNA]</scope>
    <source>
        <strain evidence="3 4">JCM 13581</strain>
    </source>
</reference>